<protein>
    <recommendedName>
        <fullName evidence="3 11">Shikimate kinase</fullName>
        <shortName evidence="11">SK</shortName>
        <ecNumber evidence="3 11">2.7.1.71</ecNumber>
    </recommendedName>
</protein>
<dbReference type="PRINTS" id="PR01100">
    <property type="entry name" value="SHIKIMTKNASE"/>
</dbReference>
<feature type="binding site" evidence="11">
    <location>
        <position position="15"/>
    </location>
    <ligand>
        <name>Mg(2+)</name>
        <dbReference type="ChEBI" id="CHEBI:18420"/>
    </ligand>
</feature>
<evidence type="ECO:0000256" key="6">
    <source>
        <dbReference type="ARBA" id="ARBA00022741"/>
    </source>
</evidence>
<name>A0ABW2V718_9BACL</name>
<dbReference type="PANTHER" id="PTHR21087:SF16">
    <property type="entry name" value="SHIKIMATE KINASE 1, CHLOROPLASTIC"/>
    <property type="match status" value="1"/>
</dbReference>
<evidence type="ECO:0000256" key="4">
    <source>
        <dbReference type="ARBA" id="ARBA00022605"/>
    </source>
</evidence>
<keyword evidence="6 11" id="KW-0547">Nucleotide-binding</keyword>
<evidence type="ECO:0000256" key="8">
    <source>
        <dbReference type="ARBA" id="ARBA00022840"/>
    </source>
</evidence>
<keyword evidence="13" id="KW-1185">Reference proteome</keyword>
<comment type="caution">
    <text evidence="11">Lacks conserved residue(s) required for the propagation of feature annotation.</text>
</comment>
<comment type="function">
    <text evidence="11">Catalyzes the specific phosphorylation of the 3-hydroxyl group of shikimic acid using ATP as a cosubstrate.</text>
</comment>
<comment type="similarity">
    <text evidence="2 11">Belongs to the shikimate kinase family.</text>
</comment>
<dbReference type="HAMAP" id="MF_00109">
    <property type="entry name" value="Shikimate_kinase"/>
    <property type="match status" value="1"/>
</dbReference>
<keyword evidence="9 11" id="KW-0057">Aromatic amino acid biosynthesis</keyword>
<keyword evidence="7 11" id="KW-0418">Kinase</keyword>
<keyword evidence="5 11" id="KW-0808">Transferase</keyword>
<feature type="binding site" evidence="11">
    <location>
        <position position="79"/>
    </location>
    <ligand>
        <name>substrate</name>
    </ligand>
</feature>
<evidence type="ECO:0000256" key="1">
    <source>
        <dbReference type="ARBA" id="ARBA00004842"/>
    </source>
</evidence>
<feature type="binding site" evidence="11">
    <location>
        <position position="135"/>
    </location>
    <ligand>
        <name>substrate</name>
    </ligand>
</feature>
<accession>A0ABW2V718</accession>
<evidence type="ECO:0000313" key="13">
    <source>
        <dbReference type="Proteomes" id="UP001596528"/>
    </source>
</evidence>
<dbReference type="CDD" id="cd00464">
    <property type="entry name" value="SK"/>
    <property type="match status" value="1"/>
</dbReference>
<dbReference type="Pfam" id="PF01202">
    <property type="entry name" value="SKI"/>
    <property type="match status" value="1"/>
</dbReference>
<feature type="binding site" evidence="11">
    <location>
        <position position="117"/>
    </location>
    <ligand>
        <name>ATP</name>
        <dbReference type="ChEBI" id="CHEBI:30616"/>
    </ligand>
</feature>
<dbReference type="Proteomes" id="UP001596528">
    <property type="component" value="Unassembled WGS sequence"/>
</dbReference>
<proteinExistence type="inferred from homology"/>
<comment type="pathway">
    <text evidence="1 11">Metabolic intermediate biosynthesis; chorismate biosynthesis; chorismate from D-erythrose 4-phosphate and phosphoenolpyruvate: step 5/7.</text>
</comment>
<sequence length="175" mass="18468">MNNIVLVGFMGTGKSTVGRALAERLGWSFVDSDARIVEKAGVDIPSIFAASGESGFRELEREVIGELMAGCRQVVATGGGAVLSERNREAMLGGGFVVALLAERDVIIERVRGDANRPLLAGDLEARVDKLLAERAGAYDFAHLSIDTGGMTPEEAARVIAEAYAARRPGGIHAE</sequence>
<comment type="subunit">
    <text evidence="11">Monomer.</text>
</comment>
<keyword evidence="4 11" id="KW-0028">Amino-acid biosynthesis</keyword>
<evidence type="ECO:0000313" key="12">
    <source>
        <dbReference type="EMBL" id="MFC7750407.1"/>
    </source>
</evidence>
<organism evidence="12 13">
    <name type="scientific">Paenibacillus thermoaerophilus</name>
    <dbReference type="NCBI Taxonomy" id="1215385"/>
    <lineage>
        <taxon>Bacteria</taxon>
        <taxon>Bacillati</taxon>
        <taxon>Bacillota</taxon>
        <taxon>Bacilli</taxon>
        <taxon>Bacillales</taxon>
        <taxon>Paenibacillaceae</taxon>
        <taxon>Paenibacillus</taxon>
    </lineage>
</organism>
<dbReference type="GO" id="GO:0016301">
    <property type="term" value="F:kinase activity"/>
    <property type="evidence" value="ECO:0007669"/>
    <property type="project" value="UniProtKB-KW"/>
</dbReference>
<comment type="subcellular location">
    <subcellularLocation>
        <location evidence="11">Cytoplasm</location>
    </subcellularLocation>
</comment>
<dbReference type="EMBL" id="JBHTGQ010000023">
    <property type="protein sequence ID" value="MFC7750407.1"/>
    <property type="molecule type" value="Genomic_DNA"/>
</dbReference>
<keyword evidence="8 11" id="KW-0067">ATP-binding</keyword>
<dbReference type="EC" id="2.7.1.71" evidence="3 11"/>
<evidence type="ECO:0000256" key="5">
    <source>
        <dbReference type="ARBA" id="ARBA00022679"/>
    </source>
</evidence>
<comment type="caution">
    <text evidence="12">The sequence shown here is derived from an EMBL/GenBank/DDBJ whole genome shotgun (WGS) entry which is preliminary data.</text>
</comment>
<keyword evidence="11" id="KW-0479">Metal-binding</keyword>
<dbReference type="InterPro" id="IPR027417">
    <property type="entry name" value="P-loop_NTPase"/>
</dbReference>
<keyword evidence="11" id="KW-0460">Magnesium</keyword>
<comment type="cofactor">
    <cofactor evidence="11">
        <name>Mg(2+)</name>
        <dbReference type="ChEBI" id="CHEBI:18420"/>
    </cofactor>
    <text evidence="11">Binds 1 Mg(2+) ion per subunit.</text>
</comment>
<dbReference type="SUPFAM" id="SSF52540">
    <property type="entry name" value="P-loop containing nucleoside triphosphate hydrolases"/>
    <property type="match status" value="1"/>
</dbReference>
<feature type="binding site" evidence="11">
    <location>
        <begin position="11"/>
        <end position="16"/>
    </location>
    <ligand>
        <name>ATP</name>
        <dbReference type="ChEBI" id="CHEBI:30616"/>
    </ligand>
</feature>
<evidence type="ECO:0000256" key="11">
    <source>
        <dbReference type="HAMAP-Rule" id="MF_00109"/>
    </source>
</evidence>
<dbReference type="Gene3D" id="3.40.50.300">
    <property type="entry name" value="P-loop containing nucleotide triphosphate hydrolases"/>
    <property type="match status" value="1"/>
</dbReference>
<comment type="catalytic activity">
    <reaction evidence="10 11">
        <text>shikimate + ATP = 3-phosphoshikimate + ADP + H(+)</text>
        <dbReference type="Rhea" id="RHEA:13121"/>
        <dbReference type="ChEBI" id="CHEBI:15378"/>
        <dbReference type="ChEBI" id="CHEBI:30616"/>
        <dbReference type="ChEBI" id="CHEBI:36208"/>
        <dbReference type="ChEBI" id="CHEBI:145989"/>
        <dbReference type="ChEBI" id="CHEBI:456216"/>
        <dbReference type="EC" id="2.7.1.71"/>
    </reaction>
</comment>
<dbReference type="PANTHER" id="PTHR21087">
    <property type="entry name" value="SHIKIMATE KINASE"/>
    <property type="match status" value="1"/>
</dbReference>
<evidence type="ECO:0000256" key="10">
    <source>
        <dbReference type="ARBA" id="ARBA00048567"/>
    </source>
</evidence>
<dbReference type="RefSeq" id="WP_138787983.1">
    <property type="nucleotide sequence ID" value="NZ_JBHTGQ010000023.1"/>
</dbReference>
<feature type="binding site" evidence="11">
    <location>
        <position position="33"/>
    </location>
    <ligand>
        <name>substrate</name>
    </ligand>
</feature>
<evidence type="ECO:0000256" key="3">
    <source>
        <dbReference type="ARBA" id="ARBA00012154"/>
    </source>
</evidence>
<dbReference type="InterPro" id="IPR023000">
    <property type="entry name" value="Shikimate_kinase_CS"/>
</dbReference>
<dbReference type="InterPro" id="IPR031322">
    <property type="entry name" value="Shikimate/glucono_kinase"/>
</dbReference>
<dbReference type="InterPro" id="IPR000623">
    <property type="entry name" value="Shikimate_kinase/TSH1"/>
</dbReference>
<evidence type="ECO:0000256" key="2">
    <source>
        <dbReference type="ARBA" id="ARBA00006997"/>
    </source>
</evidence>
<reference evidence="13" key="1">
    <citation type="journal article" date="2019" name="Int. J. Syst. Evol. Microbiol.">
        <title>The Global Catalogue of Microorganisms (GCM) 10K type strain sequencing project: providing services to taxonomists for standard genome sequencing and annotation.</title>
        <authorList>
            <consortium name="The Broad Institute Genomics Platform"/>
            <consortium name="The Broad Institute Genome Sequencing Center for Infectious Disease"/>
            <person name="Wu L."/>
            <person name="Ma J."/>
        </authorList>
    </citation>
    <scope>NUCLEOTIDE SEQUENCE [LARGE SCALE GENOMIC DNA]</scope>
    <source>
        <strain evidence="13">JCM 18657</strain>
    </source>
</reference>
<feature type="binding site" evidence="11">
    <location>
        <position position="57"/>
    </location>
    <ligand>
        <name>substrate</name>
    </ligand>
</feature>
<evidence type="ECO:0000256" key="7">
    <source>
        <dbReference type="ARBA" id="ARBA00022777"/>
    </source>
</evidence>
<gene>
    <name evidence="11" type="primary">aroK</name>
    <name evidence="12" type="ORF">ACFQWB_10780</name>
</gene>
<keyword evidence="11" id="KW-0963">Cytoplasm</keyword>
<dbReference type="PROSITE" id="PS01128">
    <property type="entry name" value="SHIKIMATE_KINASE"/>
    <property type="match status" value="1"/>
</dbReference>
<evidence type="ECO:0000256" key="9">
    <source>
        <dbReference type="ARBA" id="ARBA00023141"/>
    </source>
</evidence>